<organism evidence="2 3">
    <name type="scientific">Ooceraea biroi</name>
    <name type="common">Clonal raider ant</name>
    <name type="synonym">Cerapachys biroi</name>
    <dbReference type="NCBI Taxonomy" id="2015173"/>
    <lineage>
        <taxon>Eukaryota</taxon>
        <taxon>Metazoa</taxon>
        <taxon>Ecdysozoa</taxon>
        <taxon>Arthropoda</taxon>
        <taxon>Hexapoda</taxon>
        <taxon>Insecta</taxon>
        <taxon>Pterygota</taxon>
        <taxon>Neoptera</taxon>
        <taxon>Endopterygota</taxon>
        <taxon>Hymenoptera</taxon>
        <taxon>Apocrita</taxon>
        <taxon>Aculeata</taxon>
        <taxon>Formicoidea</taxon>
        <taxon>Formicidae</taxon>
        <taxon>Dorylinae</taxon>
        <taxon>Ooceraea</taxon>
    </lineage>
</organism>
<feature type="compositionally biased region" description="Gly residues" evidence="1">
    <location>
        <begin position="32"/>
        <end position="41"/>
    </location>
</feature>
<evidence type="ECO:0000313" key="3">
    <source>
        <dbReference type="Proteomes" id="UP000053097"/>
    </source>
</evidence>
<gene>
    <name evidence="2" type="ORF">X777_06890</name>
</gene>
<feature type="region of interest" description="Disordered" evidence="1">
    <location>
        <begin position="23"/>
        <end position="94"/>
    </location>
</feature>
<evidence type="ECO:0000313" key="2">
    <source>
        <dbReference type="EMBL" id="EZA53626.1"/>
    </source>
</evidence>
<protein>
    <submittedName>
        <fullName evidence="2">Uncharacterized protein</fullName>
    </submittedName>
</protein>
<sequence>RLGRQCLNAFRYEAERRRFHQSANSYELVGDPGRGGEGGPGRGRRGDQRRGWWKPVPLGGRGFDVTGSREDSLDRGERERGLAEDELREAEWQR</sequence>
<name>A0A026WDB0_OOCBI</name>
<proteinExistence type="predicted"/>
<dbReference type="Proteomes" id="UP000053097">
    <property type="component" value="Unassembled WGS sequence"/>
</dbReference>
<reference evidence="2 3" key="1">
    <citation type="journal article" date="2014" name="Curr. Biol.">
        <title>The genome of the clonal raider ant Cerapachys biroi.</title>
        <authorList>
            <person name="Oxley P.R."/>
            <person name="Ji L."/>
            <person name="Fetter-Pruneda I."/>
            <person name="McKenzie S.K."/>
            <person name="Li C."/>
            <person name="Hu H."/>
            <person name="Zhang G."/>
            <person name="Kronauer D.J."/>
        </authorList>
    </citation>
    <scope>NUCLEOTIDE SEQUENCE [LARGE SCALE GENOMIC DNA]</scope>
</reference>
<dbReference type="EMBL" id="KK107276">
    <property type="protein sequence ID" value="EZA53626.1"/>
    <property type="molecule type" value="Genomic_DNA"/>
</dbReference>
<dbReference type="OMA" id="QCLNAFR"/>
<dbReference type="AlphaFoldDB" id="A0A026WDB0"/>
<feature type="non-terminal residue" evidence="2">
    <location>
        <position position="1"/>
    </location>
</feature>
<evidence type="ECO:0000256" key="1">
    <source>
        <dbReference type="SAM" id="MobiDB-lite"/>
    </source>
</evidence>
<accession>A0A026WDB0</accession>
<feature type="compositionally biased region" description="Basic and acidic residues" evidence="1">
    <location>
        <begin position="67"/>
        <end position="94"/>
    </location>
</feature>
<keyword evidence="3" id="KW-1185">Reference proteome</keyword>